<accession>A0A8J2NY57</accession>
<comment type="caution">
    <text evidence="1">The sequence shown here is derived from an EMBL/GenBank/DDBJ whole genome shotgun (WGS) entry which is preliminary data.</text>
</comment>
<organism evidence="1 2">
    <name type="scientific">Allacma fusca</name>
    <dbReference type="NCBI Taxonomy" id="39272"/>
    <lineage>
        <taxon>Eukaryota</taxon>
        <taxon>Metazoa</taxon>
        <taxon>Ecdysozoa</taxon>
        <taxon>Arthropoda</taxon>
        <taxon>Hexapoda</taxon>
        <taxon>Collembola</taxon>
        <taxon>Symphypleona</taxon>
        <taxon>Sminthuridae</taxon>
        <taxon>Allacma</taxon>
    </lineage>
</organism>
<protein>
    <submittedName>
        <fullName evidence="1">Uncharacterized protein</fullName>
    </submittedName>
</protein>
<keyword evidence="2" id="KW-1185">Reference proteome</keyword>
<proteinExistence type="predicted"/>
<gene>
    <name evidence="1" type="ORF">AFUS01_LOCUS12355</name>
</gene>
<dbReference type="AlphaFoldDB" id="A0A8J2NY57"/>
<evidence type="ECO:0000313" key="2">
    <source>
        <dbReference type="Proteomes" id="UP000708208"/>
    </source>
</evidence>
<evidence type="ECO:0000313" key="1">
    <source>
        <dbReference type="EMBL" id="CAG7723258.1"/>
    </source>
</evidence>
<dbReference type="EMBL" id="CAJVCH010097150">
    <property type="protein sequence ID" value="CAG7723258.1"/>
    <property type="molecule type" value="Genomic_DNA"/>
</dbReference>
<reference evidence="1" key="1">
    <citation type="submission" date="2021-06" db="EMBL/GenBank/DDBJ databases">
        <authorList>
            <person name="Hodson N. C."/>
            <person name="Mongue J. A."/>
            <person name="Jaron S. K."/>
        </authorList>
    </citation>
    <scope>NUCLEOTIDE SEQUENCE</scope>
</reference>
<sequence>YNTATVKVIRNEETWTDRK</sequence>
<dbReference type="Proteomes" id="UP000708208">
    <property type="component" value="Unassembled WGS sequence"/>
</dbReference>
<feature type="non-terminal residue" evidence="1">
    <location>
        <position position="1"/>
    </location>
</feature>
<name>A0A8J2NY57_9HEXA</name>